<protein>
    <recommendedName>
        <fullName evidence="4">Glycosyl transferase family 1 domain-containing protein</fullName>
    </recommendedName>
</protein>
<organism evidence="2 3">
    <name type="scientific">Methanosarcina mazei</name>
    <name type="common">Methanosarcina frisia</name>
    <dbReference type="NCBI Taxonomy" id="2209"/>
    <lineage>
        <taxon>Archaea</taxon>
        <taxon>Methanobacteriati</taxon>
        <taxon>Methanobacteriota</taxon>
        <taxon>Stenosarchaea group</taxon>
        <taxon>Methanomicrobia</taxon>
        <taxon>Methanosarcinales</taxon>
        <taxon>Methanosarcinaceae</taxon>
        <taxon>Methanosarcina</taxon>
    </lineage>
</organism>
<evidence type="ECO:0000313" key="3">
    <source>
        <dbReference type="Proteomes" id="UP000034298"/>
    </source>
</evidence>
<reference evidence="2 3" key="1">
    <citation type="journal article" date="2015" name="ISME J.">
        <title>Genomic and phenotypic differentiation among Methanosarcina mazei populations from Columbia River sediment.</title>
        <authorList>
            <person name="Youngblut N.D."/>
            <person name="Wirth J.S."/>
            <person name="Henriksen J.R."/>
            <person name="Smith M."/>
            <person name="Simon H."/>
            <person name="Metcalf W.W."/>
            <person name="Whitaker R.J."/>
        </authorList>
    </citation>
    <scope>NUCLEOTIDE SEQUENCE [LARGE SCALE GENOMIC DNA]</scope>
    <source>
        <strain evidence="2 3">3.F.A.1B.1</strain>
    </source>
</reference>
<dbReference type="AlphaFoldDB" id="A0A0F8DVU0"/>
<dbReference type="SUPFAM" id="SSF53756">
    <property type="entry name" value="UDP-Glycosyltransferase/glycogen phosphorylase"/>
    <property type="match status" value="1"/>
</dbReference>
<keyword evidence="1" id="KW-0472">Membrane</keyword>
<dbReference type="Proteomes" id="UP000034298">
    <property type="component" value="Unassembled WGS sequence"/>
</dbReference>
<comment type="caution">
    <text evidence="2">The sequence shown here is derived from an EMBL/GenBank/DDBJ whole genome shotgun (WGS) entry which is preliminary data.</text>
</comment>
<dbReference type="RefSeq" id="WP_048046198.1">
    <property type="nucleotide sequence ID" value="NZ_JJPC01000135.1"/>
</dbReference>
<dbReference type="Gene3D" id="3.40.50.2000">
    <property type="entry name" value="Glycogen Phosphorylase B"/>
    <property type="match status" value="1"/>
</dbReference>
<evidence type="ECO:0000256" key="1">
    <source>
        <dbReference type="SAM" id="Phobius"/>
    </source>
</evidence>
<accession>A0A0F8DVU0</accession>
<evidence type="ECO:0000313" key="2">
    <source>
        <dbReference type="EMBL" id="KKG31711.1"/>
    </source>
</evidence>
<keyword evidence="1" id="KW-1133">Transmembrane helix</keyword>
<dbReference type="PATRIC" id="fig|2209.62.peg.2154"/>
<keyword evidence="1" id="KW-0812">Transmembrane</keyword>
<proteinExistence type="predicted"/>
<gene>
    <name evidence="2" type="ORF">DU30_10160</name>
</gene>
<evidence type="ECO:0008006" key="4">
    <source>
        <dbReference type="Google" id="ProtNLM"/>
    </source>
</evidence>
<dbReference type="EMBL" id="JJPC01000135">
    <property type="protein sequence ID" value="KKG31711.1"/>
    <property type="molecule type" value="Genomic_DNA"/>
</dbReference>
<feature type="transmembrane region" description="Helical" evidence="1">
    <location>
        <begin position="69"/>
        <end position="90"/>
    </location>
</feature>
<sequence>MKKTRIFLGLREIGEYYKNLKDGFHELGIECTLIDLVYSPFQYIGSDTPNNIVSMKRWANKNVLLNKNIFIKVFCFYLSRILDFPLFLWALYRFDVFIFGFGESFIINYLDLPILKFFNKKVIFVFFGSDSRPPYIGLDLIQNKRYTMPTHIKNSATKKRKIRQIEKYADIIIDHPPTSHFHEKKIIQWLSVGIPKRYILSNSNVHVNQNLEIKILHAPSNPMAKGTEKIRKSIRALREKGYSINYTEVVGKPHSTVISELKKCDFIVDQIYSDTPMATFATEAAWHGKPSVVGGYYANGIVNDFPKEIIPPSLYCHPDDIQDSIEKMIIDESFRNDLGKKAMEFVQKNWSPEKVAERYLRLIEGNIPEEWYYDPNNIQYLQGGGVSEQLIKETVRAMIEYGGIKSLQLSDKPELEKKFKDFAYQ</sequence>
<name>A0A0F8DVU0_METMZ</name>